<evidence type="ECO:0000313" key="5">
    <source>
        <dbReference type="Proteomes" id="UP000306102"/>
    </source>
</evidence>
<gene>
    <name evidence="4" type="ORF">TEA_015032</name>
</gene>
<dbReference type="EMBL" id="SDRB02010622">
    <property type="protein sequence ID" value="THG05386.1"/>
    <property type="molecule type" value="Genomic_DNA"/>
</dbReference>
<evidence type="ECO:0000256" key="1">
    <source>
        <dbReference type="ARBA" id="ARBA00022614"/>
    </source>
</evidence>
<protein>
    <submittedName>
        <fullName evidence="4">Uncharacterized protein</fullName>
    </submittedName>
</protein>
<keyword evidence="5" id="KW-1185">Reference proteome</keyword>
<evidence type="ECO:0000256" key="2">
    <source>
        <dbReference type="ARBA" id="ARBA00022737"/>
    </source>
</evidence>
<dbReference type="SUPFAM" id="SSF52058">
    <property type="entry name" value="L domain-like"/>
    <property type="match status" value="1"/>
</dbReference>
<dbReference type="PANTHER" id="PTHR48054">
    <property type="entry name" value="RECEPTOR KINASE-LIKE PROTEIN XA21"/>
    <property type="match status" value="1"/>
</dbReference>
<dbReference type="AlphaFoldDB" id="A0A4S4DSI5"/>
<keyword evidence="2" id="KW-0677">Repeat</keyword>
<dbReference type="STRING" id="542762.A0A4S4DSI5"/>
<proteinExistence type="predicted"/>
<dbReference type="FunFam" id="3.80.10.10:FF:000383">
    <property type="entry name" value="Leucine-rich repeat receptor protein kinase EMS1"/>
    <property type="match status" value="1"/>
</dbReference>
<name>A0A4S4DSI5_CAMSN</name>
<dbReference type="InterPro" id="IPR052592">
    <property type="entry name" value="LRR-RLK"/>
</dbReference>
<feature type="signal peptide" evidence="3">
    <location>
        <begin position="1"/>
        <end position="24"/>
    </location>
</feature>
<reference evidence="4 5" key="1">
    <citation type="journal article" date="2018" name="Proc. Natl. Acad. Sci. U.S.A.">
        <title>Draft genome sequence of Camellia sinensis var. sinensis provides insights into the evolution of the tea genome and tea quality.</title>
        <authorList>
            <person name="Wei C."/>
            <person name="Yang H."/>
            <person name="Wang S."/>
            <person name="Zhao J."/>
            <person name="Liu C."/>
            <person name="Gao L."/>
            <person name="Xia E."/>
            <person name="Lu Y."/>
            <person name="Tai Y."/>
            <person name="She G."/>
            <person name="Sun J."/>
            <person name="Cao H."/>
            <person name="Tong W."/>
            <person name="Gao Q."/>
            <person name="Li Y."/>
            <person name="Deng W."/>
            <person name="Jiang X."/>
            <person name="Wang W."/>
            <person name="Chen Q."/>
            <person name="Zhang S."/>
            <person name="Li H."/>
            <person name="Wu J."/>
            <person name="Wang P."/>
            <person name="Li P."/>
            <person name="Shi C."/>
            <person name="Zheng F."/>
            <person name="Jian J."/>
            <person name="Huang B."/>
            <person name="Shan D."/>
            <person name="Shi M."/>
            <person name="Fang C."/>
            <person name="Yue Y."/>
            <person name="Li F."/>
            <person name="Li D."/>
            <person name="Wei S."/>
            <person name="Han B."/>
            <person name="Jiang C."/>
            <person name="Yin Y."/>
            <person name="Xia T."/>
            <person name="Zhang Z."/>
            <person name="Bennetzen J.L."/>
            <person name="Zhao S."/>
            <person name="Wan X."/>
        </authorList>
    </citation>
    <scope>NUCLEOTIDE SEQUENCE [LARGE SCALE GENOMIC DNA]</scope>
    <source>
        <strain evidence="5">cv. Shuchazao</strain>
        <tissue evidence="4">Leaf</tissue>
    </source>
</reference>
<dbReference type="Gene3D" id="3.80.10.10">
    <property type="entry name" value="Ribonuclease Inhibitor"/>
    <property type="match status" value="2"/>
</dbReference>
<sequence>MPSKHSWHGHVLFVEVELMTLAMAWERDPSMLNGLISSKVHYQDNTNCETKKIISHGLLKRFNEGQYDGLLLLLLLINYRDLSDNVLSGELPDELGHLTNLEYLSLPNNNFSGNLHQLFDQLKDLRYFDIRGNNFNGQIPAFIAQWKNIEQLYLMGNNFEWPVSHEVFQSLKNLEILQLADITGSPRQDRYFPIVNTQSLKHLDLSFNNLVGELPTFASDNLKYMDLSFNNLVGELPTFASDNLKYM</sequence>
<evidence type="ECO:0000256" key="3">
    <source>
        <dbReference type="SAM" id="SignalP"/>
    </source>
</evidence>
<dbReference type="InterPro" id="IPR032675">
    <property type="entry name" value="LRR_dom_sf"/>
</dbReference>
<dbReference type="Pfam" id="PF00560">
    <property type="entry name" value="LRR_1"/>
    <property type="match status" value="4"/>
</dbReference>
<feature type="chain" id="PRO_5020873011" evidence="3">
    <location>
        <begin position="25"/>
        <end position="247"/>
    </location>
</feature>
<evidence type="ECO:0000313" key="4">
    <source>
        <dbReference type="EMBL" id="THG05386.1"/>
    </source>
</evidence>
<dbReference type="InterPro" id="IPR001611">
    <property type="entry name" value="Leu-rich_rpt"/>
</dbReference>
<comment type="caution">
    <text evidence="4">The sequence shown here is derived from an EMBL/GenBank/DDBJ whole genome shotgun (WGS) entry which is preliminary data.</text>
</comment>
<keyword evidence="3" id="KW-0732">Signal</keyword>
<organism evidence="4 5">
    <name type="scientific">Camellia sinensis var. sinensis</name>
    <name type="common">China tea</name>
    <dbReference type="NCBI Taxonomy" id="542762"/>
    <lineage>
        <taxon>Eukaryota</taxon>
        <taxon>Viridiplantae</taxon>
        <taxon>Streptophyta</taxon>
        <taxon>Embryophyta</taxon>
        <taxon>Tracheophyta</taxon>
        <taxon>Spermatophyta</taxon>
        <taxon>Magnoliopsida</taxon>
        <taxon>eudicotyledons</taxon>
        <taxon>Gunneridae</taxon>
        <taxon>Pentapetalae</taxon>
        <taxon>asterids</taxon>
        <taxon>Ericales</taxon>
        <taxon>Theaceae</taxon>
        <taxon>Camellia</taxon>
    </lineage>
</organism>
<accession>A0A4S4DSI5</accession>
<dbReference type="Proteomes" id="UP000306102">
    <property type="component" value="Unassembled WGS sequence"/>
</dbReference>
<keyword evidence="1" id="KW-0433">Leucine-rich repeat</keyword>